<accession>A0ABX8WNL0</accession>
<comment type="similarity">
    <text evidence="4">Belongs to the cyclic nucleotide phosphodiesterase class-III family.</text>
</comment>
<gene>
    <name evidence="6" type="ORF">H8L67_06365</name>
</gene>
<sequence>MRTIVHVSDLHFGAVDPTLLSPLREAILGIRPDVLVVSGDLTQRARKSQFEAARAYLATLDLPQIVVPGNHDIPLYDLVRRFFSPLTRFRKFISNEALPVFFDDEIAIVGVNTARSLTFKGGRINVAQVRAVADRFEGLPEAVTRIVVTHHPFEVPPGGDESDVLGRAPMAMAEFARAEVDVFLSGHLHLSNTVTTAQRYRIEGFAAIVVQAGTATSTRERGEQNAFNVLRIGRNDLHIQTLAWAPSQGAYLPSAEKCFTYLRGTGWHASNA</sequence>
<evidence type="ECO:0000256" key="2">
    <source>
        <dbReference type="ARBA" id="ARBA00022801"/>
    </source>
</evidence>
<name>A0ABX8WNL0_9GAMM</name>
<keyword evidence="1" id="KW-0479">Metal-binding</keyword>
<evidence type="ECO:0000259" key="5">
    <source>
        <dbReference type="Pfam" id="PF00149"/>
    </source>
</evidence>
<keyword evidence="3" id="KW-0408">Iron</keyword>
<reference evidence="6 7" key="1">
    <citation type="submission" date="2021-08" db="EMBL/GenBank/DDBJ databases">
        <title>Lysobacter sp. strain CJ11 Genome sequencing and assembly.</title>
        <authorList>
            <person name="Kim I."/>
        </authorList>
    </citation>
    <scope>NUCLEOTIDE SEQUENCE [LARGE SCALE GENOMIC DNA]</scope>
    <source>
        <strain evidence="6 7">CJ11</strain>
    </source>
</reference>
<dbReference type="InterPro" id="IPR004843">
    <property type="entry name" value="Calcineurin-like_PHP"/>
</dbReference>
<dbReference type="RefSeq" id="WP_220379028.1">
    <property type="nucleotide sequence ID" value="NZ_CP080544.1"/>
</dbReference>
<evidence type="ECO:0000256" key="1">
    <source>
        <dbReference type="ARBA" id="ARBA00022723"/>
    </source>
</evidence>
<proteinExistence type="inferred from homology"/>
<dbReference type="PANTHER" id="PTHR42988:SF2">
    <property type="entry name" value="CYCLIC NUCLEOTIDE PHOSPHODIESTERASE CBUA0032-RELATED"/>
    <property type="match status" value="1"/>
</dbReference>
<evidence type="ECO:0000313" key="7">
    <source>
        <dbReference type="Proteomes" id="UP000824755"/>
    </source>
</evidence>
<dbReference type="Proteomes" id="UP000824755">
    <property type="component" value="Chromosome"/>
</dbReference>
<dbReference type="InterPro" id="IPR050884">
    <property type="entry name" value="CNP_phosphodiesterase-III"/>
</dbReference>
<protein>
    <submittedName>
        <fullName evidence="6">Metallophosphoesterase</fullName>
    </submittedName>
</protein>
<dbReference type="EMBL" id="CP080544">
    <property type="protein sequence ID" value="QYR52241.1"/>
    <property type="molecule type" value="Genomic_DNA"/>
</dbReference>
<evidence type="ECO:0000313" key="6">
    <source>
        <dbReference type="EMBL" id="QYR52241.1"/>
    </source>
</evidence>
<dbReference type="PANTHER" id="PTHR42988">
    <property type="entry name" value="PHOSPHOHYDROLASE"/>
    <property type="match status" value="1"/>
</dbReference>
<feature type="domain" description="Calcineurin-like phosphoesterase" evidence="5">
    <location>
        <begin position="3"/>
        <end position="189"/>
    </location>
</feature>
<dbReference type="Pfam" id="PF00149">
    <property type="entry name" value="Metallophos"/>
    <property type="match status" value="1"/>
</dbReference>
<dbReference type="Gene3D" id="3.60.21.10">
    <property type="match status" value="1"/>
</dbReference>
<keyword evidence="7" id="KW-1185">Reference proteome</keyword>
<evidence type="ECO:0000256" key="3">
    <source>
        <dbReference type="ARBA" id="ARBA00023004"/>
    </source>
</evidence>
<keyword evidence="2" id="KW-0378">Hydrolase</keyword>
<organism evidence="6 7">
    <name type="scientific">Lysobacter soyae</name>
    <dbReference type="NCBI Taxonomy" id="2764185"/>
    <lineage>
        <taxon>Bacteria</taxon>
        <taxon>Pseudomonadati</taxon>
        <taxon>Pseudomonadota</taxon>
        <taxon>Gammaproteobacteria</taxon>
        <taxon>Lysobacterales</taxon>
        <taxon>Lysobacteraceae</taxon>
        <taxon>Lysobacter</taxon>
    </lineage>
</organism>
<dbReference type="InterPro" id="IPR029052">
    <property type="entry name" value="Metallo-depent_PP-like"/>
</dbReference>
<evidence type="ECO:0000256" key="4">
    <source>
        <dbReference type="ARBA" id="ARBA00025742"/>
    </source>
</evidence>
<dbReference type="SUPFAM" id="SSF56300">
    <property type="entry name" value="Metallo-dependent phosphatases"/>
    <property type="match status" value="1"/>
</dbReference>